<dbReference type="Gene3D" id="1.10.1240.30">
    <property type="entry name" value="KaiA/RbsU domain"/>
    <property type="match status" value="1"/>
</dbReference>
<dbReference type="GO" id="GO:0007623">
    <property type="term" value="P:circadian rhythm"/>
    <property type="evidence" value="ECO:0007669"/>
    <property type="project" value="InterPro"/>
</dbReference>
<organism evidence="3">
    <name type="scientific">Lyngbya confervoides BDU141951</name>
    <dbReference type="NCBI Taxonomy" id="1574623"/>
    <lineage>
        <taxon>Bacteria</taxon>
        <taxon>Bacillati</taxon>
        <taxon>Cyanobacteriota</taxon>
        <taxon>Cyanophyceae</taxon>
        <taxon>Oscillatoriophycideae</taxon>
        <taxon>Oscillatoriales</taxon>
        <taxon>Microcoleaceae</taxon>
        <taxon>Lyngbya</taxon>
    </lineage>
</organism>
<proteinExistence type="predicted"/>
<reference evidence="3" key="1">
    <citation type="submission" date="2014-11" db="EMBL/GenBank/DDBJ databases">
        <authorList>
            <person name="Malar M.C."/>
            <person name="Sen D."/>
            <person name="Tripathy S."/>
        </authorList>
    </citation>
    <scope>NUCLEOTIDE SEQUENCE</scope>
    <source>
        <strain evidence="3">BDU141951</strain>
    </source>
</reference>
<dbReference type="SUPFAM" id="SSF52172">
    <property type="entry name" value="CheY-like"/>
    <property type="match status" value="1"/>
</dbReference>
<comment type="caution">
    <text evidence="3">The sequence shown here is derived from an EMBL/GenBank/DDBJ whole genome shotgun (WGS) entry which is preliminary data.</text>
</comment>
<dbReference type="EMBL" id="JTHE02000003">
    <property type="protein sequence ID" value="NEV66190.1"/>
    <property type="molecule type" value="Genomic_DNA"/>
</dbReference>
<dbReference type="Pfam" id="PF07688">
    <property type="entry name" value="KaiA"/>
    <property type="match status" value="1"/>
</dbReference>
<dbReference type="Gene3D" id="3.40.50.2300">
    <property type="match status" value="1"/>
</dbReference>
<dbReference type="SMART" id="SM01247">
    <property type="entry name" value="KaiA"/>
    <property type="match status" value="1"/>
</dbReference>
<reference evidence="3" key="2">
    <citation type="journal article" date="2015" name="Genome Announc.">
        <title>Draft Genome Sequence of Filamentous Marine Cyanobacterium Lyngbya confervoides Strain BDU141951.</title>
        <authorList>
            <person name="Chandrababunaidu M.M."/>
            <person name="Sen D."/>
            <person name="Tripathy S."/>
        </authorList>
    </citation>
    <scope>NUCLEOTIDE SEQUENCE</scope>
    <source>
        <strain evidence="3">BDU141951</strain>
    </source>
</reference>
<dbReference type="PROSITE" id="PS51431">
    <property type="entry name" value="KAIA_C"/>
    <property type="match status" value="1"/>
</dbReference>
<dbReference type="InterPro" id="IPR020856">
    <property type="entry name" value="Circadian_clock_protein_KaiA_C"/>
</dbReference>
<dbReference type="InterPro" id="IPR017944">
    <property type="entry name" value="KaiA/RbsU_helical_domain_sf"/>
</dbReference>
<dbReference type="PROSITE" id="PS51430">
    <property type="entry name" value="KAIA_N"/>
    <property type="match status" value="1"/>
</dbReference>
<sequence>MHAHFLVGGFTPSGSLQHALETVLDKRTYQVYTDPEITSFLQWAQQNRHRIDCLVLEFSSDLATPLEQLKEQDILLPVLLVDLASNVVCDSDAEDHAPTNVIQVSASCQTLAVSYHEKVICVAASDLRQLDNYIQQAISQFLKLPYGQPATEDVAPPSADDPHFTLSLQQQRLAEKLRERLGYMGVFYKRDPSNFVRNLDPEQRAALFAQLRKDYRLLVLSYFKDNSSLNDKIDSLVNTAFFADVSVSKIVEIHMELMETFAKQLKLEGRSEEILLDYRLTLIDVIAHLCEMYRRSIPRETFER</sequence>
<accession>A0A0C1Y8A4</accession>
<gene>
    <name evidence="3" type="ORF">QQ91_003565</name>
</gene>
<keyword evidence="1" id="KW-0090">Biological rhythms</keyword>
<dbReference type="InterPro" id="IPR011648">
    <property type="entry name" value="Circadian_clock_KaiA"/>
</dbReference>
<dbReference type="SUPFAM" id="SSF101215">
    <property type="entry name" value="KaiA/RbsU domain"/>
    <property type="match status" value="1"/>
</dbReference>
<evidence type="ECO:0000256" key="2">
    <source>
        <dbReference type="ARBA" id="ARBA00034852"/>
    </source>
</evidence>
<protein>
    <recommendedName>
        <fullName evidence="2">Circadian clock oscillator protein KaiA</fullName>
    </recommendedName>
</protein>
<evidence type="ECO:0000256" key="1">
    <source>
        <dbReference type="ARBA" id="ARBA00023108"/>
    </source>
</evidence>
<name>A0A0C1Y8A4_9CYAN</name>
<dbReference type="Pfam" id="PF21714">
    <property type="entry name" value="KaiA_N"/>
    <property type="match status" value="1"/>
</dbReference>
<dbReference type="InterPro" id="IPR011006">
    <property type="entry name" value="CheY-like_superfamily"/>
</dbReference>
<reference evidence="3" key="3">
    <citation type="submission" date="2020-02" db="EMBL/GenBank/DDBJ databases">
        <authorList>
            <person name="Sarangi A.N."/>
            <person name="Ghosh S."/>
            <person name="Mukherjee M."/>
            <person name="Tripathy S."/>
        </authorList>
    </citation>
    <scope>NUCLEOTIDE SEQUENCE</scope>
    <source>
        <strain evidence="3">BDU141951</strain>
    </source>
</reference>
<dbReference type="InterPro" id="IPR020844">
    <property type="entry name" value="Circadian_clock_KaiA_N"/>
</dbReference>
<dbReference type="AlphaFoldDB" id="A0A0C1Y8A4"/>
<evidence type="ECO:0000313" key="3">
    <source>
        <dbReference type="EMBL" id="NEV66190.1"/>
    </source>
</evidence>